<evidence type="ECO:0000313" key="3">
    <source>
        <dbReference type="Proteomes" id="UP000180098"/>
    </source>
</evidence>
<organism evidence="2 3">
    <name type="scientific">Anaerobacillus arseniciselenatis</name>
    <dbReference type="NCBI Taxonomy" id="85682"/>
    <lineage>
        <taxon>Bacteria</taxon>
        <taxon>Bacillati</taxon>
        <taxon>Bacillota</taxon>
        <taxon>Bacilli</taxon>
        <taxon>Bacillales</taxon>
        <taxon>Bacillaceae</taxon>
        <taxon>Anaerobacillus</taxon>
    </lineage>
</organism>
<accession>A0A1S2LCR7</accession>
<evidence type="ECO:0000313" key="2">
    <source>
        <dbReference type="EMBL" id="OIJ09325.1"/>
    </source>
</evidence>
<protein>
    <submittedName>
        <fullName evidence="2">Uncharacterized protein</fullName>
    </submittedName>
</protein>
<gene>
    <name evidence="2" type="ORF">BKP35_16775</name>
</gene>
<proteinExistence type="predicted"/>
<feature type="transmembrane region" description="Helical" evidence="1">
    <location>
        <begin position="62"/>
        <end position="81"/>
    </location>
</feature>
<evidence type="ECO:0000256" key="1">
    <source>
        <dbReference type="SAM" id="Phobius"/>
    </source>
</evidence>
<dbReference type="EMBL" id="MLQQ01000045">
    <property type="protein sequence ID" value="OIJ09325.1"/>
    <property type="molecule type" value="Genomic_DNA"/>
</dbReference>
<comment type="caution">
    <text evidence="2">The sequence shown here is derived from an EMBL/GenBank/DDBJ whole genome shotgun (WGS) entry which is preliminary data.</text>
</comment>
<keyword evidence="1" id="KW-1133">Transmembrane helix</keyword>
<feature type="transmembrane region" description="Helical" evidence="1">
    <location>
        <begin position="124"/>
        <end position="145"/>
    </location>
</feature>
<dbReference type="AlphaFoldDB" id="A0A1S2LCR7"/>
<reference evidence="2 3" key="1">
    <citation type="submission" date="2016-10" db="EMBL/GenBank/DDBJ databases">
        <title>Draft genome sequences of four alkaliphilic bacteria belonging to the Anaerobacillus genus.</title>
        <authorList>
            <person name="Bassil N.M."/>
            <person name="Lloyd J.R."/>
        </authorList>
    </citation>
    <scope>NUCLEOTIDE SEQUENCE [LARGE SCALE GENOMIC DNA]</scope>
    <source>
        <strain evidence="2 3">DSM 15340</strain>
    </source>
</reference>
<keyword evidence="1" id="KW-0812">Transmembrane</keyword>
<keyword evidence="3" id="KW-1185">Reference proteome</keyword>
<name>A0A1S2LCR7_9BACI</name>
<sequence length="186" mass="21389">MMDQFKIGLALFIFLAIPPVASFMESVMVIHMHMQMPMLVIAGLLMAPFFQKQFPNFFEKWNENGIPGILLFIIIISYWLLPRTMDEALSLTSVEIFKFISLPFLAGVPLRDSWKKLSDFSKNFVITLFTIVFLGMGFLYIFVPVQLCNNYLIIEQIALGWAFLLTAVGMIVYLLYVAFVDPSEYE</sequence>
<dbReference type="Proteomes" id="UP000180098">
    <property type="component" value="Unassembled WGS sequence"/>
</dbReference>
<feature type="transmembrane region" description="Helical" evidence="1">
    <location>
        <begin position="157"/>
        <end position="179"/>
    </location>
</feature>
<keyword evidence="1" id="KW-0472">Membrane</keyword>